<sequence length="205" mass="22739">MIDLTQLKSGLTLTGDIAADATAFLQLHDFPKTAAHVGDVAREAGKLALRYGADVQDAQAAGWLHDISVVIPNHERIAAAQAWEVPILPAEQTFPMIIHQKLSVVMARALFGVQDEAILSAIGCHTTLKRDASVLDKIVYVADKIAWDQPGTPPYYEDIIAALDQSIDHAAFVYARYLWEMRDQLRVLHPWAQDAYEDLYRHLVG</sequence>
<evidence type="ECO:0000256" key="5">
    <source>
        <dbReference type="ARBA" id="ARBA00023004"/>
    </source>
</evidence>
<dbReference type="SUPFAM" id="SSF109604">
    <property type="entry name" value="HD-domain/PDEase-like"/>
    <property type="match status" value="1"/>
</dbReference>
<dbReference type="NCBIfam" id="TIGR00488">
    <property type="entry name" value="bis(5'-nucleosyl)-tetraphosphatase (symmetrical) YqeK"/>
    <property type="match status" value="1"/>
</dbReference>
<evidence type="ECO:0000313" key="9">
    <source>
        <dbReference type="Proteomes" id="UP000594468"/>
    </source>
</evidence>
<dbReference type="GO" id="GO:0000166">
    <property type="term" value="F:nucleotide binding"/>
    <property type="evidence" value="ECO:0007669"/>
    <property type="project" value="UniProtKB-KW"/>
</dbReference>
<dbReference type="InterPro" id="IPR006674">
    <property type="entry name" value="HD_domain"/>
</dbReference>
<dbReference type="PANTHER" id="PTHR35795:SF1">
    <property type="entry name" value="BIS(5'-NUCLEOSYL)-TETRAPHOSPHATASE, SYMMETRICAL"/>
    <property type="match status" value="1"/>
</dbReference>
<evidence type="ECO:0000256" key="2">
    <source>
        <dbReference type="ARBA" id="ARBA00022723"/>
    </source>
</evidence>
<keyword evidence="4 8" id="KW-0378">Hydrolase</keyword>
<comment type="catalytic activity">
    <reaction evidence="6">
        <text>P(1),P(4)-bis(5'-adenosyl) tetraphosphate + H2O = 2 ADP + 2 H(+)</text>
        <dbReference type="Rhea" id="RHEA:24252"/>
        <dbReference type="ChEBI" id="CHEBI:15377"/>
        <dbReference type="ChEBI" id="CHEBI:15378"/>
        <dbReference type="ChEBI" id="CHEBI:58141"/>
        <dbReference type="ChEBI" id="CHEBI:456216"/>
        <dbReference type="EC" id="3.6.1.41"/>
    </reaction>
</comment>
<evidence type="ECO:0000259" key="7">
    <source>
        <dbReference type="Pfam" id="PF01966"/>
    </source>
</evidence>
<dbReference type="InterPro" id="IPR051094">
    <property type="entry name" value="Diverse_Catalytic_Enzymes"/>
</dbReference>
<evidence type="ECO:0000256" key="4">
    <source>
        <dbReference type="ARBA" id="ARBA00022801"/>
    </source>
</evidence>
<dbReference type="Gene3D" id="1.10.3210.10">
    <property type="entry name" value="Hypothetical protein af1432"/>
    <property type="match status" value="1"/>
</dbReference>
<feature type="domain" description="HD" evidence="7">
    <location>
        <begin position="34"/>
        <end position="147"/>
    </location>
</feature>
<keyword evidence="2" id="KW-0479">Metal-binding</keyword>
<dbReference type="AlphaFoldDB" id="A0A7S8IEI0"/>
<dbReference type="PANTHER" id="PTHR35795">
    <property type="entry name" value="SLR1885 PROTEIN"/>
    <property type="match status" value="1"/>
</dbReference>
<dbReference type="EC" id="3.6.1.41" evidence="1"/>
<dbReference type="InterPro" id="IPR005249">
    <property type="entry name" value="YqeK"/>
</dbReference>
<organism evidence="8 9">
    <name type="scientific">Phototrophicus methaneseepsis</name>
    <dbReference type="NCBI Taxonomy" id="2710758"/>
    <lineage>
        <taxon>Bacteria</taxon>
        <taxon>Bacillati</taxon>
        <taxon>Chloroflexota</taxon>
        <taxon>Candidatus Thermofontia</taxon>
        <taxon>Phototrophicales</taxon>
        <taxon>Phototrophicaceae</taxon>
        <taxon>Phototrophicus</taxon>
    </lineage>
</organism>
<dbReference type="Proteomes" id="UP000594468">
    <property type="component" value="Chromosome"/>
</dbReference>
<keyword evidence="5" id="KW-0408">Iron</keyword>
<dbReference type="CDD" id="cd00077">
    <property type="entry name" value="HDc"/>
    <property type="match status" value="1"/>
</dbReference>
<dbReference type="InterPro" id="IPR003607">
    <property type="entry name" value="HD/PDEase_dom"/>
</dbReference>
<evidence type="ECO:0000256" key="6">
    <source>
        <dbReference type="ARBA" id="ARBA00049417"/>
    </source>
</evidence>
<accession>A0A7S8IEI0</accession>
<name>A0A7S8IEI0_9CHLR</name>
<dbReference type="EMBL" id="CP062983">
    <property type="protein sequence ID" value="QPC82621.1"/>
    <property type="molecule type" value="Genomic_DNA"/>
</dbReference>
<protein>
    <recommendedName>
        <fullName evidence="1">bis(5'-nucleosyl)-tetraphosphatase (symmetrical)</fullName>
        <ecNumber evidence="1">3.6.1.41</ecNumber>
    </recommendedName>
</protein>
<dbReference type="RefSeq" id="WP_195170690.1">
    <property type="nucleotide sequence ID" value="NZ_CP062983.1"/>
</dbReference>
<evidence type="ECO:0000256" key="3">
    <source>
        <dbReference type="ARBA" id="ARBA00022741"/>
    </source>
</evidence>
<reference evidence="8 9" key="1">
    <citation type="submission" date="2020-02" db="EMBL/GenBank/DDBJ databases">
        <authorList>
            <person name="Zheng R.K."/>
            <person name="Sun C.M."/>
        </authorList>
    </citation>
    <scope>NUCLEOTIDE SEQUENCE [LARGE SCALE GENOMIC DNA]</scope>
    <source>
        <strain evidence="9">rifampicinis</strain>
    </source>
</reference>
<keyword evidence="9" id="KW-1185">Reference proteome</keyword>
<proteinExistence type="predicted"/>
<dbReference type="KEGG" id="pmet:G4Y79_23515"/>
<keyword evidence="3" id="KW-0547">Nucleotide-binding</keyword>
<dbReference type="Pfam" id="PF01966">
    <property type="entry name" value="HD"/>
    <property type="match status" value="1"/>
</dbReference>
<evidence type="ECO:0000256" key="1">
    <source>
        <dbReference type="ARBA" id="ARBA00012506"/>
    </source>
</evidence>
<evidence type="ECO:0000313" key="8">
    <source>
        <dbReference type="EMBL" id="QPC82621.1"/>
    </source>
</evidence>
<gene>
    <name evidence="8" type="primary">yqeK</name>
    <name evidence="8" type="ORF">G4Y79_23515</name>
</gene>
<dbReference type="GO" id="GO:0046872">
    <property type="term" value="F:metal ion binding"/>
    <property type="evidence" value="ECO:0007669"/>
    <property type="project" value="UniProtKB-KW"/>
</dbReference>
<dbReference type="GO" id="GO:0008803">
    <property type="term" value="F:bis(5'-nucleosyl)-tetraphosphatase (symmetrical) activity"/>
    <property type="evidence" value="ECO:0007669"/>
    <property type="project" value="UniProtKB-EC"/>
</dbReference>